<dbReference type="PANTHER" id="PTHR30474:SF2">
    <property type="entry name" value="PEPTIDOGLYCAN GLYCOSYLTRANSFERASE FTSW-RELATED"/>
    <property type="match status" value="1"/>
</dbReference>
<evidence type="ECO:0000313" key="20">
    <source>
        <dbReference type="Proteomes" id="UP000019365"/>
    </source>
</evidence>
<accession>W7UN91</accession>
<feature type="transmembrane region" description="Helical" evidence="18">
    <location>
        <begin position="30"/>
        <end position="52"/>
    </location>
</feature>
<organism evidence="19 20">
    <name type="scientific">Ruminococcus flavefaciens 007c</name>
    <dbReference type="NCBI Taxonomy" id="1341157"/>
    <lineage>
        <taxon>Bacteria</taxon>
        <taxon>Bacillati</taxon>
        <taxon>Bacillota</taxon>
        <taxon>Clostridia</taxon>
        <taxon>Eubacteriales</taxon>
        <taxon>Oscillospiraceae</taxon>
        <taxon>Ruminococcus</taxon>
    </lineage>
</organism>
<dbReference type="GO" id="GO:0015648">
    <property type="term" value="F:lipid-linked peptidoglycan transporter activity"/>
    <property type="evidence" value="ECO:0007669"/>
    <property type="project" value="TreeGrafter"/>
</dbReference>
<dbReference type="InterPro" id="IPR001182">
    <property type="entry name" value="FtsW/RodA"/>
</dbReference>
<keyword evidence="4 18" id="KW-0812">Transmembrane</keyword>
<dbReference type="GO" id="GO:0009252">
    <property type="term" value="P:peptidoglycan biosynthetic process"/>
    <property type="evidence" value="ECO:0007669"/>
    <property type="project" value="UniProtKB-KW"/>
</dbReference>
<evidence type="ECO:0000256" key="15">
    <source>
        <dbReference type="ARBA" id="ARBA00049902"/>
    </source>
</evidence>
<evidence type="ECO:0000256" key="9">
    <source>
        <dbReference type="ARBA" id="ARBA00032370"/>
    </source>
</evidence>
<evidence type="ECO:0000256" key="18">
    <source>
        <dbReference type="SAM" id="Phobius"/>
    </source>
</evidence>
<sequence length="425" mass="46679">MAASKNEKKKRLSVPNPFSGGRRGDISLSFFAYVMILLVVGIVMMSSASYAWAYSEHGGDGLYYAKNQAKNAVIGFIAMVFFMKMDYHNFKNLKLPVLKKLNIASLFYILGIVLLIAVLLIGNDEGGTMGARRWIDIGPLNLQPSEVAKLALIIFFAYSMERDSDKMNSFTTGIVKYAVILGVYVLLIALEKHISGIILIGTIAVAMILCGGVNRKHFLALGAGALGFAIAYISWQAHVPDSYVAVRIKSWQNPFADKLNETWQTANSLIAIGSGGLFGLGLGNSRQKYLYLPETKNDFVFPIVCEELGFVGALAIIIVFFLLIVEGYSIAVRCKDRFGMLIAVGITTQIGIQTVLNLAVVSNLIPNTGISLPFFSYGGTALIMQLAEMGIMLNISQHRYYPDEKPKEKKKKRKQKEVIEEAKGA</sequence>
<dbReference type="EMBL" id="ATAX01000003">
    <property type="protein sequence ID" value="EWM55258.1"/>
    <property type="molecule type" value="Genomic_DNA"/>
</dbReference>
<comment type="catalytic activity">
    <reaction evidence="15">
        <text>[GlcNAc-(1-&gt;4)-Mur2Ac(oyl-L-Ala-gamma-D-Glu-L-Lys-D-Ala-D-Ala)](n)-di-trans,octa-cis-undecaprenyl diphosphate + beta-D-GlcNAc-(1-&gt;4)-Mur2Ac(oyl-L-Ala-gamma-D-Glu-L-Lys-D-Ala-D-Ala)-di-trans,octa-cis-undecaprenyl diphosphate = [GlcNAc-(1-&gt;4)-Mur2Ac(oyl-L-Ala-gamma-D-Glu-L-Lys-D-Ala-D-Ala)](n+1)-di-trans,octa-cis-undecaprenyl diphosphate + di-trans,octa-cis-undecaprenyl diphosphate + H(+)</text>
        <dbReference type="Rhea" id="RHEA:23708"/>
        <dbReference type="Rhea" id="RHEA-COMP:9602"/>
        <dbReference type="Rhea" id="RHEA-COMP:9603"/>
        <dbReference type="ChEBI" id="CHEBI:15378"/>
        <dbReference type="ChEBI" id="CHEBI:58405"/>
        <dbReference type="ChEBI" id="CHEBI:60033"/>
        <dbReference type="ChEBI" id="CHEBI:78435"/>
        <dbReference type="EC" id="2.4.99.28"/>
    </reaction>
</comment>
<name>W7UN91_RUMFL</name>
<evidence type="ECO:0000256" key="2">
    <source>
        <dbReference type="ARBA" id="ARBA00022676"/>
    </source>
</evidence>
<dbReference type="PATRIC" id="fig|1341157.4.peg.72"/>
<keyword evidence="2" id="KW-0328">Glycosyltransferase</keyword>
<comment type="similarity">
    <text evidence="11">Belongs to the SEDS family. FtsW subfamily.</text>
</comment>
<feature type="transmembrane region" description="Helical" evidence="18">
    <location>
        <begin position="101"/>
        <end position="122"/>
    </location>
</feature>
<dbReference type="EC" id="2.4.99.28" evidence="14"/>
<dbReference type="GO" id="GO:0032153">
    <property type="term" value="C:cell division site"/>
    <property type="evidence" value="ECO:0007669"/>
    <property type="project" value="TreeGrafter"/>
</dbReference>
<evidence type="ECO:0000256" key="14">
    <source>
        <dbReference type="ARBA" id="ARBA00044770"/>
    </source>
</evidence>
<feature type="transmembrane region" description="Helical" evidence="18">
    <location>
        <begin position="299"/>
        <end position="325"/>
    </location>
</feature>
<evidence type="ECO:0000313" key="19">
    <source>
        <dbReference type="EMBL" id="EWM55258.1"/>
    </source>
</evidence>
<keyword evidence="5" id="KW-0133">Cell shape</keyword>
<comment type="caution">
    <text evidence="19">The sequence shown here is derived from an EMBL/GenBank/DDBJ whole genome shotgun (WGS) entry which is preliminary data.</text>
</comment>
<feature type="compositionally biased region" description="Basic and acidic residues" evidence="17">
    <location>
        <begin position="416"/>
        <end position="425"/>
    </location>
</feature>
<evidence type="ECO:0000256" key="1">
    <source>
        <dbReference type="ARBA" id="ARBA00004141"/>
    </source>
</evidence>
<keyword evidence="20" id="KW-1185">Reference proteome</keyword>
<feature type="transmembrane region" description="Helical" evidence="18">
    <location>
        <begin position="170"/>
        <end position="188"/>
    </location>
</feature>
<keyword evidence="6" id="KW-0573">Peptidoglycan synthesis</keyword>
<evidence type="ECO:0000256" key="5">
    <source>
        <dbReference type="ARBA" id="ARBA00022960"/>
    </source>
</evidence>
<evidence type="ECO:0000256" key="11">
    <source>
        <dbReference type="ARBA" id="ARBA00038053"/>
    </source>
</evidence>
<evidence type="ECO:0000256" key="8">
    <source>
        <dbReference type="ARBA" id="ARBA00023136"/>
    </source>
</evidence>
<comment type="function">
    <text evidence="16">Peptidoglycan polymerase that is essential for cell division.</text>
</comment>
<proteinExistence type="inferred from homology"/>
<dbReference type="GO" id="GO:0008360">
    <property type="term" value="P:regulation of cell shape"/>
    <property type="evidence" value="ECO:0007669"/>
    <property type="project" value="UniProtKB-KW"/>
</dbReference>
<evidence type="ECO:0000256" key="3">
    <source>
        <dbReference type="ARBA" id="ARBA00022679"/>
    </source>
</evidence>
<dbReference type="GO" id="GO:0008955">
    <property type="term" value="F:peptidoglycan glycosyltransferase activity"/>
    <property type="evidence" value="ECO:0007669"/>
    <property type="project" value="UniProtKB-EC"/>
</dbReference>
<comment type="subcellular location">
    <subcellularLocation>
        <location evidence="1">Membrane</location>
        <topology evidence="1">Multi-pass membrane protein</topology>
    </subcellularLocation>
</comment>
<evidence type="ECO:0000256" key="12">
    <source>
        <dbReference type="ARBA" id="ARBA00041185"/>
    </source>
</evidence>
<feature type="transmembrane region" description="Helical" evidence="18">
    <location>
        <begin position="218"/>
        <end position="235"/>
    </location>
</feature>
<evidence type="ECO:0000256" key="10">
    <source>
        <dbReference type="ARBA" id="ARBA00033270"/>
    </source>
</evidence>
<evidence type="ECO:0000256" key="16">
    <source>
        <dbReference type="ARBA" id="ARBA00049966"/>
    </source>
</evidence>
<evidence type="ECO:0000256" key="7">
    <source>
        <dbReference type="ARBA" id="ARBA00022989"/>
    </source>
</evidence>
<gene>
    <name evidence="19" type="ORF">RF007C_04695</name>
</gene>
<keyword evidence="7 18" id="KW-1133">Transmembrane helix</keyword>
<dbReference type="OrthoDB" id="9812661at2"/>
<reference evidence="19 20" key="1">
    <citation type="journal article" date="2014" name="PLoS ONE">
        <title>Rumen cellulosomics: divergent fiber-degrading strategies revealed by comparative genome-wide analysis of six ruminococcal strains.</title>
        <authorList>
            <person name="Dassa B."/>
            <person name="Borovok I."/>
            <person name="Ruimy-Israeli V."/>
            <person name="Lamed R."/>
            <person name="Flint H.J."/>
            <person name="Duncan S.H."/>
            <person name="Henrissat B."/>
            <person name="Coutinho P."/>
            <person name="Morrison M."/>
            <person name="Mosoni P."/>
            <person name="Yeoman C.J."/>
            <person name="White B.A."/>
            <person name="Bayer E.A."/>
        </authorList>
    </citation>
    <scope>NUCLEOTIDE SEQUENCE [LARGE SCALE GENOMIC DNA]</scope>
    <source>
        <strain evidence="19 20">007c</strain>
    </source>
</reference>
<dbReference type="PANTHER" id="PTHR30474">
    <property type="entry name" value="CELL CYCLE PROTEIN"/>
    <property type="match status" value="1"/>
</dbReference>
<keyword evidence="3" id="KW-0808">Transferase</keyword>
<feature type="region of interest" description="Disordered" evidence="17">
    <location>
        <begin position="403"/>
        <end position="425"/>
    </location>
</feature>
<evidence type="ECO:0000256" key="17">
    <source>
        <dbReference type="SAM" id="MobiDB-lite"/>
    </source>
</evidence>
<evidence type="ECO:0000256" key="6">
    <source>
        <dbReference type="ARBA" id="ARBA00022984"/>
    </source>
</evidence>
<protein>
    <recommendedName>
        <fullName evidence="12">Probable peptidoglycan glycosyltransferase FtsW</fullName>
        <ecNumber evidence="14">2.4.99.28</ecNumber>
    </recommendedName>
    <alternativeName>
        <fullName evidence="13">Cell division protein FtsW</fullName>
    </alternativeName>
    <alternativeName>
        <fullName evidence="10">Cell wall polymerase</fullName>
    </alternativeName>
    <alternativeName>
        <fullName evidence="9">Peptidoglycan polymerase</fullName>
    </alternativeName>
</protein>
<dbReference type="Pfam" id="PF01098">
    <property type="entry name" value="FTSW_RODA_SPOVE"/>
    <property type="match status" value="1"/>
</dbReference>
<dbReference type="eggNOG" id="COG0772">
    <property type="taxonomic scope" value="Bacteria"/>
</dbReference>
<dbReference type="Proteomes" id="UP000019365">
    <property type="component" value="Unassembled WGS sequence"/>
</dbReference>
<evidence type="ECO:0000256" key="13">
    <source>
        <dbReference type="ARBA" id="ARBA00041418"/>
    </source>
</evidence>
<dbReference type="GO" id="GO:0005886">
    <property type="term" value="C:plasma membrane"/>
    <property type="evidence" value="ECO:0007669"/>
    <property type="project" value="TreeGrafter"/>
</dbReference>
<dbReference type="AlphaFoldDB" id="W7UN91"/>
<feature type="transmembrane region" description="Helical" evidence="18">
    <location>
        <begin position="194"/>
        <end position="211"/>
    </location>
</feature>
<keyword evidence="8 18" id="KW-0472">Membrane</keyword>
<dbReference type="RefSeq" id="WP_082316644.1">
    <property type="nucleotide sequence ID" value="NZ_ATAX01000003.1"/>
</dbReference>
<evidence type="ECO:0000256" key="4">
    <source>
        <dbReference type="ARBA" id="ARBA00022692"/>
    </source>
</evidence>
<feature type="transmembrane region" description="Helical" evidence="18">
    <location>
        <begin position="337"/>
        <end position="362"/>
    </location>
</feature>
<dbReference type="GO" id="GO:0051301">
    <property type="term" value="P:cell division"/>
    <property type="evidence" value="ECO:0007669"/>
    <property type="project" value="InterPro"/>
</dbReference>
<feature type="transmembrane region" description="Helical" evidence="18">
    <location>
        <begin position="374"/>
        <end position="395"/>
    </location>
</feature>